<proteinExistence type="predicted"/>
<dbReference type="AlphaFoldDB" id="A0A246RYT1"/>
<dbReference type="EMBL" id="JPUA01000034">
    <property type="protein sequence ID" value="OWV29328.1"/>
    <property type="molecule type" value="Genomic_DNA"/>
</dbReference>
<sequence>MRLNALENTLEGLVLPNDIDVNGHMNNGRFMTVCDLNRIDLFIRTGLARIMLRRKWMPIISFHDMNYYKSLKLGQRYRCSMSMERWDEKYFYMRHKFTNPSGATVAEGVSRAVIRGRDGVIPPEEVVAAVEAYQQLYTEKPSAK</sequence>
<gene>
    <name evidence="1" type="ORF">JI62_14925</name>
</gene>
<name>A0A246RYT1_9GAMM</name>
<accession>A0A246RYT1</accession>
<comment type="caution">
    <text evidence="1">The sequence shown here is derived from an EMBL/GenBank/DDBJ whole genome shotgun (WGS) entry which is preliminary data.</text>
</comment>
<dbReference type="PANTHER" id="PTHR12475">
    <property type="match status" value="1"/>
</dbReference>
<dbReference type="Gene3D" id="3.10.129.10">
    <property type="entry name" value="Hotdog Thioesterase"/>
    <property type="match status" value="1"/>
</dbReference>
<dbReference type="Pfam" id="PF13279">
    <property type="entry name" value="4HBT_2"/>
    <property type="match status" value="1"/>
</dbReference>
<protein>
    <recommendedName>
        <fullName evidence="3">Thioesterase</fullName>
    </recommendedName>
</protein>
<dbReference type="SUPFAM" id="SSF54637">
    <property type="entry name" value="Thioesterase/thiol ester dehydrase-isomerase"/>
    <property type="match status" value="1"/>
</dbReference>
<evidence type="ECO:0000313" key="1">
    <source>
        <dbReference type="EMBL" id="OWV29328.1"/>
    </source>
</evidence>
<dbReference type="RefSeq" id="WP_088701349.1">
    <property type="nucleotide sequence ID" value="NZ_JPUA01000034.1"/>
</dbReference>
<dbReference type="InterPro" id="IPR051490">
    <property type="entry name" value="THEM6_lcsJ_thioesterase"/>
</dbReference>
<organism evidence="1 2">
    <name type="scientific">Halomonas campaniensis</name>
    <dbReference type="NCBI Taxonomy" id="213554"/>
    <lineage>
        <taxon>Bacteria</taxon>
        <taxon>Pseudomonadati</taxon>
        <taxon>Pseudomonadota</taxon>
        <taxon>Gammaproteobacteria</taxon>
        <taxon>Oceanospirillales</taxon>
        <taxon>Halomonadaceae</taxon>
        <taxon>Halomonas</taxon>
    </lineage>
</organism>
<dbReference type="InterPro" id="IPR029069">
    <property type="entry name" value="HotDog_dom_sf"/>
</dbReference>
<evidence type="ECO:0000313" key="2">
    <source>
        <dbReference type="Proteomes" id="UP000197334"/>
    </source>
</evidence>
<dbReference type="CDD" id="cd00586">
    <property type="entry name" value="4HBT"/>
    <property type="match status" value="1"/>
</dbReference>
<reference evidence="1 2" key="1">
    <citation type="submission" date="2014-08" db="EMBL/GenBank/DDBJ databases">
        <title>Draft genome sequence of a novel L-asparaginase producing marine bacterium, Halomonas campaniensis.</title>
        <authorList>
            <person name="Sundarakrishnan B."/>
            <person name="Moushumi Priya A."/>
            <person name="Raman G."/>
            <person name="Sakthivel N."/>
            <person name="Park S."/>
            <person name="Jayachandran S."/>
        </authorList>
    </citation>
    <scope>NUCLEOTIDE SEQUENCE [LARGE SCALE GENOMIC DNA]</scope>
    <source>
        <strain evidence="1 2">SK03</strain>
    </source>
</reference>
<dbReference type="PANTHER" id="PTHR12475:SF4">
    <property type="entry name" value="PROTEIN THEM6"/>
    <property type="match status" value="1"/>
</dbReference>
<keyword evidence="2" id="KW-1185">Reference proteome</keyword>
<dbReference type="OrthoDB" id="3727779at2"/>
<evidence type="ECO:0008006" key="3">
    <source>
        <dbReference type="Google" id="ProtNLM"/>
    </source>
</evidence>
<dbReference type="Proteomes" id="UP000197334">
    <property type="component" value="Unassembled WGS sequence"/>
</dbReference>